<name>A0A4Q2TC37_9ACTN</name>
<dbReference type="OrthoDB" id="3790562at2"/>
<keyword evidence="2" id="KW-0472">Membrane</keyword>
<organism evidence="3 4">
    <name type="scientific">Nocardioides zhouii</name>
    <dbReference type="NCBI Taxonomy" id="1168729"/>
    <lineage>
        <taxon>Bacteria</taxon>
        <taxon>Bacillati</taxon>
        <taxon>Actinomycetota</taxon>
        <taxon>Actinomycetes</taxon>
        <taxon>Propionibacteriales</taxon>
        <taxon>Nocardioidaceae</taxon>
        <taxon>Nocardioides</taxon>
    </lineage>
</organism>
<proteinExistence type="predicted"/>
<keyword evidence="2" id="KW-1133">Transmembrane helix</keyword>
<reference evidence="3 4" key="1">
    <citation type="submission" date="2019-01" db="EMBL/GenBank/DDBJ databases">
        <title>Novel species of Nocardioides.</title>
        <authorList>
            <person name="Liu Q."/>
            <person name="X Y.-H."/>
        </authorList>
    </citation>
    <scope>NUCLEOTIDE SEQUENCE [LARGE SCALE GENOMIC DNA]</scope>
    <source>
        <strain evidence="3 4">HLT2-9</strain>
    </source>
</reference>
<accession>A0A4Q2TC37</accession>
<dbReference type="Proteomes" id="UP000291101">
    <property type="component" value="Unassembled WGS sequence"/>
</dbReference>
<evidence type="ECO:0000256" key="1">
    <source>
        <dbReference type="SAM" id="MobiDB-lite"/>
    </source>
</evidence>
<evidence type="ECO:0000313" key="3">
    <source>
        <dbReference type="EMBL" id="RYC14840.1"/>
    </source>
</evidence>
<feature type="region of interest" description="Disordered" evidence="1">
    <location>
        <begin position="215"/>
        <end position="236"/>
    </location>
</feature>
<dbReference type="AlphaFoldDB" id="A0A4Q2TC37"/>
<evidence type="ECO:0000313" key="4">
    <source>
        <dbReference type="Proteomes" id="UP000291101"/>
    </source>
</evidence>
<keyword evidence="4" id="KW-1185">Reference proteome</keyword>
<evidence type="ECO:0000256" key="2">
    <source>
        <dbReference type="SAM" id="Phobius"/>
    </source>
</evidence>
<sequence length="236" mass="24501">MTEEQIRDGYERLDTALHAPHDALDRIEKRMTTRRRGRLMGAGVAAAAVVAVAGGYAAVSMGSSDDGRGGLVAVDPPPSALVMTRPDGSTYEFQGLTISCDPPAPVGEQARVGDGSRVYLSSPIRVEGELLSEPFVLIEAAVDAGEQPRTFTLPLGDGGGSKNLPPLTVFMADTEGAPDGNEVVSSAPSTGTLTITRAACAPTPVLELEVDATLASEEQTEDGQAKQSLVLEGVVR</sequence>
<feature type="transmembrane region" description="Helical" evidence="2">
    <location>
        <begin position="39"/>
        <end position="59"/>
    </location>
</feature>
<dbReference type="EMBL" id="SDWV01000001">
    <property type="protein sequence ID" value="RYC14840.1"/>
    <property type="molecule type" value="Genomic_DNA"/>
</dbReference>
<comment type="caution">
    <text evidence="3">The sequence shown here is derived from an EMBL/GenBank/DDBJ whole genome shotgun (WGS) entry which is preliminary data.</text>
</comment>
<keyword evidence="2" id="KW-0812">Transmembrane</keyword>
<protein>
    <submittedName>
        <fullName evidence="3">Uncharacterized protein</fullName>
    </submittedName>
</protein>
<gene>
    <name evidence="3" type="ORF">EUA94_01580</name>
</gene>
<dbReference type="RefSeq" id="WP_129424016.1">
    <property type="nucleotide sequence ID" value="NZ_SDWV01000001.1"/>
</dbReference>